<reference evidence="1 2" key="1">
    <citation type="submission" date="2015-04" db="EMBL/GenBank/DDBJ databases">
        <authorList>
            <person name="Syromyatnikov M.Y."/>
            <person name="Popov V.N."/>
        </authorList>
    </citation>
    <scope>NUCLEOTIDE SEQUENCE [LARGE SCALE GENOMIC DNA]</scope>
</reference>
<protein>
    <submittedName>
        <fullName evidence="1">CLUMA_CG004496, isoform A</fullName>
    </submittedName>
</protein>
<sequence length="65" mass="7588">MNHALAIMCYEFVCKHFQQVYKQRQSVVMETTWSKLDTHGNSTWDGEDFNVLVISCLISNEFVLT</sequence>
<evidence type="ECO:0000313" key="1">
    <source>
        <dbReference type="EMBL" id="CRK90806.1"/>
    </source>
</evidence>
<keyword evidence="2" id="KW-1185">Reference proteome</keyword>
<gene>
    <name evidence="1" type="ORF">CLUMA_CG004496</name>
</gene>
<dbReference type="AlphaFoldDB" id="A0A1J1HWB6"/>
<proteinExistence type="predicted"/>
<organism evidence="1 2">
    <name type="scientific">Clunio marinus</name>
    <dbReference type="NCBI Taxonomy" id="568069"/>
    <lineage>
        <taxon>Eukaryota</taxon>
        <taxon>Metazoa</taxon>
        <taxon>Ecdysozoa</taxon>
        <taxon>Arthropoda</taxon>
        <taxon>Hexapoda</taxon>
        <taxon>Insecta</taxon>
        <taxon>Pterygota</taxon>
        <taxon>Neoptera</taxon>
        <taxon>Endopterygota</taxon>
        <taxon>Diptera</taxon>
        <taxon>Nematocera</taxon>
        <taxon>Chironomoidea</taxon>
        <taxon>Chironomidae</taxon>
        <taxon>Clunio</taxon>
    </lineage>
</organism>
<name>A0A1J1HWB6_9DIPT</name>
<accession>A0A1J1HWB6</accession>
<evidence type="ECO:0000313" key="2">
    <source>
        <dbReference type="Proteomes" id="UP000183832"/>
    </source>
</evidence>
<dbReference type="Proteomes" id="UP000183832">
    <property type="component" value="Unassembled WGS sequence"/>
</dbReference>
<dbReference type="EMBL" id="CVRI01000020">
    <property type="protein sequence ID" value="CRK90806.1"/>
    <property type="molecule type" value="Genomic_DNA"/>
</dbReference>